<accession>A0A9E7SCC8</accession>
<protein>
    <submittedName>
        <fullName evidence="1">Uncharacterized protein</fullName>
    </submittedName>
</protein>
<dbReference type="AlphaFoldDB" id="A0A9E7SCC8"/>
<reference evidence="1 2" key="1">
    <citation type="submission" date="2021-08" db="EMBL/GenBank/DDBJ databases">
        <title>Thermococcus onnuriiensis IOH2.</title>
        <authorList>
            <person name="Park Y.-J."/>
        </authorList>
    </citation>
    <scope>NUCLEOTIDE SEQUENCE [LARGE SCALE GENOMIC DNA]</scope>
    <source>
        <strain evidence="1 2">IOH2</strain>
    </source>
</reference>
<dbReference type="KEGG" id="thei:K1720_06775"/>
<evidence type="ECO:0000313" key="2">
    <source>
        <dbReference type="Proteomes" id="UP001056425"/>
    </source>
</evidence>
<sequence>MLLTNHAKERIIKRLSKRRRLDLVYSSILKFLESANEIKINEKIIIFTDGKKSLVCTKLPSKILTKNETEKIKKIEDSYECIFWGKEKFARVTTPKKFLNSITEEGFYFYLNREKKVLYIGSTQPLLAITFRPAKKDERNLFISLKA</sequence>
<dbReference type="EMBL" id="CP080572">
    <property type="protein sequence ID" value="USG99246.1"/>
    <property type="molecule type" value="Genomic_DNA"/>
</dbReference>
<name>A0A9E7SCC8_9EURY</name>
<dbReference type="Proteomes" id="UP001056425">
    <property type="component" value="Chromosome"/>
</dbReference>
<dbReference type="GeneID" id="72778036"/>
<dbReference type="RefSeq" id="WP_251947908.1">
    <property type="nucleotide sequence ID" value="NZ_CP080572.1"/>
</dbReference>
<organism evidence="1 2">
    <name type="scientific">Thermococcus argininiproducens</name>
    <dbReference type="NCBI Taxonomy" id="2866384"/>
    <lineage>
        <taxon>Archaea</taxon>
        <taxon>Methanobacteriati</taxon>
        <taxon>Methanobacteriota</taxon>
        <taxon>Thermococci</taxon>
        <taxon>Thermococcales</taxon>
        <taxon>Thermococcaceae</taxon>
        <taxon>Thermococcus</taxon>
    </lineage>
</organism>
<keyword evidence="2" id="KW-1185">Reference proteome</keyword>
<evidence type="ECO:0000313" key="1">
    <source>
        <dbReference type="EMBL" id="USG99246.1"/>
    </source>
</evidence>
<proteinExistence type="predicted"/>
<gene>
    <name evidence="1" type="ORF">K1720_06775</name>
</gene>